<reference evidence="1" key="1">
    <citation type="submission" date="2023-10" db="EMBL/GenBank/DDBJ databases">
        <title>Genome assembly of Pristionchus species.</title>
        <authorList>
            <person name="Yoshida K."/>
            <person name="Sommer R.J."/>
        </authorList>
    </citation>
    <scope>NUCLEOTIDE SEQUENCE</scope>
    <source>
        <strain evidence="1">RS5133</strain>
    </source>
</reference>
<comment type="caution">
    <text evidence="1">The sequence shown here is derived from an EMBL/GenBank/DDBJ whole genome shotgun (WGS) entry which is preliminary data.</text>
</comment>
<dbReference type="EMBL" id="BTSY01000006">
    <property type="protein sequence ID" value="GMT33373.1"/>
    <property type="molecule type" value="Genomic_DNA"/>
</dbReference>
<organism evidence="1 2">
    <name type="scientific">Pristionchus fissidentatus</name>
    <dbReference type="NCBI Taxonomy" id="1538716"/>
    <lineage>
        <taxon>Eukaryota</taxon>
        <taxon>Metazoa</taxon>
        <taxon>Ecdysozoa</taxon>
        <taxon>Nematoda</taxon>
        <taxon>Chromadorea</taxon>
        <taxon>Rhabditida</taxon>
        <taxon>Rhabditina</taxon>
        <taxon>Diplogasteromorpha</taxon>
        <taxon>Diplogasteroidea</taxon>
        <taxon>Neodiplogasteridae</taxon>
        <taxon>Pristionchus</taxon>
    </lineage>
</organism>
<evidence type="ECO:0000313" key="2">
    <source>
        <dbReference type="Proteomes" id="UP001432322"/>
    </source>
</evidence>
<evidence type="ECO:0000313" key="1">
    <source>
        <dbReference type="EMBL" id="GMT33373.1"/>
    </source>
</evidence>
<accession>A0AAV5WSY4</accession>
<sequence>PSPSPSPSSFFLIYEHLRPLPFMHLKFPPTPAQIASLHNAGIAEAYTLTDRSQFDAFYHLVLSSQPHLPLFPLPPLLKSALSLIPRQEFDDAVNMITTRLGDAHRLSFPPPPPIQIPIDHPELPEHDLHLI</sequence>
<protein>
    <submittedName>
        <fullName evidence="1">Uncharacterized protein</fullName>
    </submittedName>
</protein>
<name>A0AAV5WSY4_9BILA</name>
<dbReference type="Proteomes" id="UP001432322">
    <property type="component" value="Unassembled WGS sequence"/>
</dbReference>
<proteinExistence type="predicted"/>
<feature type="non-terminal residue" evidence="1">
    <location>
        <position position="1"/>
    </location>
</feature>
<gene>
    <name evidence="1" type="ORF">PFISCL1PPCAC_24670</name>
</gene>
<keyword evidence="2" id="KW-1185">Reference proteome</keyword>
<dbReference type="AlphaFoldDB" id="A0AAV5WSY4"/>